<sequence>MSKVSSSNLVHDPPPQHQVFINFRGTELRNNFISHLEKALLNKKVNVFIDIRERMGKDKENLFQRIRESRITIAVISSKYTESKWCLNELAEVQKCVVAETMEVFPVFYKVDVGTVEELKGEFGENFKKLVEQHHSEREKWERALKFVTTKLGLRVDEKSFECDIIDHVVKDVMKAINEIPTDQGTKSPRGDIIVLPEGNIRGESESSSSWSSKASPFFGIETRLEQLKEKFDFESNEVTRVVGVVGMPGIGKTTLAKKVLEDWGYEFSHTMFLEDVREKSKYPEIHNLQMELLCGLTNIKYERKEQTETDLLLKFLKVEVSKNKVLFVLDDVSEKSQIENILGEREWLKEGSKVLITTNSKSVVKGMVNETYLVPGLSDNDALDYFERHAFSVSCEPSFMKLAREFVEYSRGNPLALKVLGSELLGKQKSYWESKLGTLAKSPISNTIQNVLRIPYDDLSLHHKNLFLDVACFFRFEDEYHVRSFLDSSVHENVSEIKDLADKFLINICGGRLEINDLMYTFAMGLESQSSSEDCTSGRRLSNHGEIITVLRNKVEATKVRGIFLDMSEVPKEMKLGSDTFKEMNDLRYLKFFDSSCPKECEADCNLNFPNGLRFTLEKIRYLHWLKFPLKIFPRSFNPKNLIDLKLPYSQLEQVWKGEKDTSKLKWLDLNHSSKLRTLSGLSLARNLQSMNLEGCTKLETVHHELKNMESLLFLNLRGCTSLESLPKIKLISLKTLILSGCSNLDEFNLISENLEELYLDGTAIKGLPSDIGDLQRLVLLKLKDCKKLLSLPDSIRNLKALEKLILSGCSSLVSFPEVKQNLKHLKTLLLDGTAIKDMHDVVHRLSINQGQVSSLSHYDLCEWRHGINGLSSVQRLCLSRNDFTSLPESIIYLYNLKWLDLKYCKQLTSLPMLPPNLHWLDADGCISLKNIEKSLSLLLAATEQLHSTFIFSNCKKLDQVAKNGIVSYVRRKIQLMSDALVHKNKGSILDVLIKICYPGWQLPVWFDHRSVGSELKQKLPRHWNEDGLTGIALCVVVSFKDYQDHNTRLLVRCTSEFKEEDAPLIQFSCILGGWTKQVSDNPGDIVEPSGHVFIGYTNLLHVMKRDRGAKCVGTEVSFKFEVTDGAKQVTNCEVLKCGFTLIYAPTTKPVHSLCTQVYSDHGEQMSGSTTSIKGTVEERYNKHGTGAPSVSFVAPTMESEITKKVQHFEATSNVEDIKSEANFAGAPSRNNVDANPESNDHDSNGESMSPGSSGEGEFLNNESPKKEETNATSSPLPSEDNTNENGANNLRERLEKPIRLICLVISIYLGAAFVLRKDNKKRSNQ</sequence>
<dbReference type="Pfam" id="PF23286">
    <property type="entry name" value="LRR_13"/>
    <property type="match status" value="1"/>
</dbReference>
<dbReference type="InterPro" id="IPR011713">
    <property type="entry name" value="Leu-rich_rpt_3"/>
</dbReference>
<dbReference type="FunFam" id="3.40.50.10140:FF:000007">
    <property type="entry name" value="Disease resistance protein (TIR-NBS-LRR class)"/>
    <property type="match status" value="1"/>
</dbReference>
<dbReference type="GO" id="GO:0007165">
    <property type="term" value="P:signal transduction"/>
    <property type="evidence" value="ECO:0007669"/>
    <property type="project" value="InterPro"/>
</dbReference>
<dbReference type="PANTHER" id="PTHR11017">
    <property type="entry name" value="LEUCINE-RICH REPEAT-CONTAINING PROTEIN"/>
    <property type="match status" value="1"/>
</dbReference>
<feature type="compositionally biased region" description="Low complexity" evidence="5">
    <location>
        <begin position="1247"/>
        <end position="1259"/>
    </location>
</feature>
<dbReference type="Pfam" id="PF20160">
    <property type="entry name" value="C-JID"/>
    <property type="match status" value="1"/>
</dbReference>
<keyword evidence="4" id="KW-0520">NAD</keyword>
<dbReference type="PANTHER" id="PTHR11017:SF344">
    <property type="entry name" value="ADP-RIBOSYL CYCLASE_CYCLIC ADP-RIBOSE HYDROLASE"/>
    <property type="match status" value="1"/>
</dbReference>
<dbReference type="Proteomes" id="UP000694251">
    <property type="component" value="Chromosome 13"/>
</dbReference>
<keyword evidence="8" id="KW-0675">Receptor</keyword>
<dbReference type="SMART" id="SM00255">
    <property type="entry name" value="TIR"/>
    <property type="match status" value="1"/>
</dbReference>
<gene>
    <name evidence="8" type="ORF">ISN44_As13g003150</name>
</gene>
<feature type="domain" description="TIR" evidence="7">
    <location>
        <begin position="15"/>
        <end position="177"/>
    </location>
</feature>
<dbReference type="Pfam" id="PF01582">
    <property type="entry name" value="TIR"/>
    <property type="match status" value="1"/>
</dbReference>
<name>A0A8T1XNV5_ARASU</name>
<feature type="compositionally biased region" description="Polar residues" evidence="5">
    <location>
        <begin position="1272"/>
        <end position="1289"/>
    </location>
</feature>
<keyword evidence="6" id="KW-0812">Transmembrane</keyword>
<accession>A0A8T1XNV5</accession>
<keyword evidence="2" id="KW-0677">Repeat</keyword>
<dbReference type="FunFam" id="3.80.10.10:FF:000386">
    <property type="entry name" value="Disease resistance protein RPS4"/>
    <property type="match status" value="1"/>
</dbReference>
<dbReference type="InterPro" id="IPR000157">
    <property type="entry name" value="TIR_dom"/>
</dbReference>
<evidence type="ECO:0000256" key="5">
    <source>
        <dbReference type="SAM" id="MobiDB-lite"/>
    </source>
</evidence>
<evidence type="ECO:0000256" key="3">
    <source>
        <dbReference type="ARBA" id="ARBA00022821"/>
    </source>
</evidence>
<dbReference type="GO" id="GO:0006952">
    <property type="term" value="P:defense response"/>
    <property type="evidence" value="ECO:0007669"/>
    <property type="project" value="InterPro"/>
</dbReference>
<organism evidence="8 9">
    <name type="scientific">Arabidopsis suecica</name>
    <name type="common">Swedish thale-cress</name>
    <name type="synonym">Cardaminopsis suecica</name>
    <dbReference type="NCBI Taxonomy" id="45249"/>
    <lineage>
        <taxon>Eukaryota</taxon>
        <taxon>Viridiplantae</taxon>
        <taxon>Streptophyta</taxon>
        <taxon>Embryophyta</taxon>
        <taxon>Tracheophyta</taxon>
        <taxon>Spermatophyta</taxon>
        <taxon>Magnoliopsida</taxon>
        <taxon>eudicotyledons</taxon>
        <taxon>Gunneridae</taxon>
        <taxon>Pentapetalae</taxon>
        <taxon>rosids</taxon>
        <taxon>malvids</taxon>
        <taxon>Brassicales</taxon>
        <taxon>Brassicaceae</taxon>
        <taxon>Camelineae</taxon>
        <taxon>Arabidopsis</taxon>
    </lineage>
</organism>
<protein>
    <submittedName>
        <fullName evidence="8">Toll/interleukin-1 receptor homology (TIR) domain</fullName>
    </submittedName>
</protein>
<keyword evidence="9" id="KW-1185">Reference proteome</keyword>
<dbReference type="InterPro" id="IPR045344">
    <property type="entry name" value="C-JID"/>
</dbReference>
<evidence type="ECO:0000256" key="6">
    <source>
        <dbReference type="SAM" id="Phobius"/>
    </source>
</evidence>
<evidence type="ECO:0000313" key="9">
    <source>
        <dbReference type="Proteomes" id="UP000694251"/>
    </source>
</evidence>
<evidence type="ECO:0000256" key="2">
    <source>
        <dbReference type="ARBA" id="ARBA00022737"/>
    </source>
</evidence>
<evidence type="ECO:0000313" key="8">
    <source>
        <dbReference type="EMBL" id="KAG7536359.1"/>
    </source>
</evidence>
<keyword evidence="1" id="KW-0433">Leucine-rich repeat</keyword>
<feature type="transmembrane region" description="Helical" evidence="6">
    <location>
        <begin position="1300"/>
        <end position="1317"/>
    </location>
</feature>
<dbReference type="PROSITE" id="PS50104">
    <property type="entry name" value="TIR"/>
    <property type="match status" value="1"/>
</dbReference>
<evidence type="ECO:0000259" key="7">
    <source>
        <dbReference type="PROSITE" id="PS50104"/>
    </source>
</evidence>
<evidence type="ECO:0000256" key="1">
    <source>
        <dbReference type="ARBA" id="ARBA00022614"/>
    </source>
</evidence>
<proteinExistence type="predicted"/>
<keyword evidence="6" id="KW-0472">Membrane</keyword>
<reference evidence="8 9" key="1">
    <citation type="submission" date="2020-12" db="EMBL/GenBank/DDBJ databases">
        <title>Concerted genomic and epigenomic changes stabilize Arabidopsis allopolyploids.</title>
        <authorList>
            <person name="Chen Z."/>
        </authorList>
    </citation>
    <scope>NUCLEOTIDE SEQUENCE [LARGE SCALE GENOMIC DNA]</scope>
    <source>
        <strain evidence="8">As9502</strain>
        <tissue evidence="8">Leaf</tissue>
    </source>
</reference>
<keyword evidence="6" id="KW-1133">Transmembrane helix</keyword>
<feature type="region of interest" description="Disordered" evidence="5">
    <location>
        <begin position="1218"/>
        <end position="1289"/>
    </location>
</feature>
<keyword evidence="3" id="KW-0611">Plant defense</keyword>
<comment type="caution">
    <text evidence="8">The sequence shown here is derived from an EMBL/GenBank/DDBJ whole genome shotgun (WGS) entry which is preliminary data.</text>
</comment>
<dbReference type="OrthoDB" id="120976at2759"/>
<dbReference type="Pfam" id="PF00931">
    <property type="entry name" value="NB-ARC"/>
    <property type="match status" value="1"/>
</dbReference>
<dbReference type="InterPro" id="IPR044974">
    <property type="entry name" value="Disease_R_plants"/>
</dbReference>
<dbReference type="EMBL" id="JAEFBJ010000013">
    <property type="protein sequence ID" value="KAG7536359.1"/>
    <property type="molecule type" value="Genomic_DNA"/>
</dbReference>
<dbReference type="InterPro" id="IPR058546">
    <property type="entry name" value="RPS4B/Roq1-like_LRR"/>
</dbReference>
<feature type="compositionally biased region" description="Polar residues" evidence="5">
    <location>
        <begin position="1230"/>
        <end position="1239"/>
    </location>
</feature>
<dbReference type="GO" id="GO:0043531">
    <property type="term" value="F:ADP binding"/>
    <property type="evidence" value="ECO:0007669"/>
    <property type="project" value="InterPro"/>
</dbReference>
<evidence type="ECO:0000256" key="4">
    <source>
        <dbReference type="ARBA" id="ARBA00023027"/>
    </source>
</evidence>
<dbReference type="Pfam" id="PF07725">
    <property type="entry name" value="LRR_3"/>
    <property type="match status" value="1"/>
</dbReference>
<dbReference type="InterPro" id="IPR002182">
    <property type="entry name" value="NB-ARC"/>
</dbReference>